<feature type="compositionally biased region" description="Basic and acidic residues" evidence="3">
    <location>
        <begin position="23"/>
        <end position="36"/>
    </location>
</feature>
<evidence type="ECO:0000256" key="3">
    <source>
        <dbReference type="SAM" id="MobiDB-lite"/>
    </source>
</evidence>
<dbReference type="InterPro" id="IPR011989">
    <property type="entry name" value="ARM-like"/>
</dbReference>
<keyword evidence="5" id="KW-1185">Reference proteome</keyword>
<dbReference type="PANTHER" id="PTHR47249">
    <property type="entry name" value="VACUOLAR PROTEIN 8"/>
    <property type="match status" value="1"/>
</dbReference>
<gene>
    <name evidence="4" type="ORF">ACHAWU_009095</name>
</gene>
<reference evidence="4 5" key="1">
    <citation type="submission" date="2024-10" db="EMBL/GenBank/DDBJ databases">
        <title>Updated reference genomes for cyclostephanoid diatoms.</title>
        <authorList>
            <person name="Roberts W.R."/>
            <person name="Alverson A.J."/>
        </authorList>
    </citation>
    <scope>NUCLEOTIDE SEQUENCE [LARGE SCALE GENOMIC DNA]</scope>
    <source>
        <strain evidence="4 5">AJA232-27</strain>
    </source>
</reference>
<accession>A0ABD3MNX0</accession>
<feature type="compositionally biased region" description="Basic and acidic residues" evidence="3">
    <location>
        <begin position="53"/>
        <end position="64"/>
    </location>
</feature>
<dbReference type="Proteomes" id="UP001530293">
    <property type="component" value="Unassembled WGS sequence"/>
</dbReference>
<dbReference type="Gene3D" id="1.25.10.10">
    <property type="entry name" value="Leucine-rich Repeat Variant"/>
    <property type="match status" value="2"/>
</dbReference>
<evidence type="ECO:0000256" key="2">
    <source>
        <dbReference type="ARBA" id="ARBA00022737"/>
    </source>
</evidence>
<feature type="region of interest" description="Disordered" evidence="3">
    <location>
        <begin position="445"/>
        <end position="474"/>
    </location>
</feature>
<feature type="compositionally biased region" description="Basic residues" evidence="3">
    <location>
        <begin position="7"/>
        <end position="22"/>
    </location>
</feature>
<sequence length="474" mass="52573">MKERSRSKSNVGKKNKPMSPRRLKIDSRDDAERKDALPAASHLPTPRSSNITKEQDIEPEDSPRTQKQKRLMMKLREPDPSLAELLDVLTDFNNISHLRRVNACGAIKALTQHKANQIPLARTKGVVTGITSVLCAVNASEEERTRCVNALMHLCVPEDNWKLVYLFPQTPEALARNMADKYPQIRYAACLATSFLAKKNRKDVVKNRLLMYAIGRVLEVDKNGALETMSVQDRKVFVGARLCVLKMLLHLSKNKDISNTLARTECVTSTLVGVANTMEVAANILCIATLTNLTRHPDNAYHLVYSSPDLVNTFVRHIDLADAECNKCALFALQNLSCKTNCRQELANMPGLLGSVTKAAFRHDCPEQQLSALHTLKNLSDDPFNLVTMTNTPGCTATLLALANNDKRTDVNGNNTMVQFLACDTLATLSHWLLTLSKTRKSKEIGGEDGLSGKCGGSDASRRTFQQSTWEAWT</sequence>
<dbReference type="SUPFAM" id="SSF48371">
    <property type="entry name" value="ARM repeat"/>
    <property type="match status" value="1"/>
</dbReference>
<evidence type="ECO:0000313" key="4">
    <source>
        <dbReference type="EMBL" id="KAL3763671.1"/>
    </source>
</evidence>
<evidence type="ECO:0000256" key="1">
    <source>
        <dbReference type="ARBA" id="ARBA00005462"/>
    </source>
</evidence>
<dbReference type="InterPro" id="IPR016024">
    <property type="entry name" value="ARM-type_fold"/>
</dbReference>
<comment type="caution">
    <text evidence="4">The sequence shown here is derived from an EMBL/GenBank/DDBJ whole genome shotgun (WGS) entry which is preliminary data.</text>
</comment>
<comment type="similarity">
    <text evidence="1">Belongs to the beta-catenin family.</text>
</comment>
<feature type="region of interest" description="Disordered" evidence="3">
    <location>
        <begin position="1"/>
        <end position="68"/>
    </location>
</feature>
<organism evidence="4 5">
    <name type="scientific">Discostella pseudostelligera</name>
    <dbReference type="NCBI Taxonomy" id="259834"/>
    <lineage>
        <taxon>Eukaryota</taxon>
        <taxon>Sar</taxon>
        <taxon>Stramenopiles</taxon>
        <taxon>Ochrophyta</taxon>
        <taxon>Bacillariophyta</taxon>
        <taxon>Coscinodiscophyceae</taxon>
        <taxon>Thalassiosirophycidae</taxon>
        <taxon>Stephanodiscales</taxon>
        <taxon>Stephanodiscaceae</taxon>
        <taxon>Discostella</taxon>
    </lineage>
</organism>
<dbReference type="InterPro" id="IPR045156">
    <property type="entry name" value="Vac8"/>
</dbReference>
<feature type="compositionally biased region" description="Polar residues" evidence="3">
    <location>
        <begin position="463"/>
        <end position="474"/>
    </location>
</feature>
<keyword evidence="2" id="KW-0677">Repeat</keyword>
<proteinExistence type="inferred from homology"/>
<evidence type="ECO:0000313" key="5">
    <source>
        <dbReference type="Proteomes" id="UP001530293"/>
    </source>
</evidence>
<protein>
    <submittedName>
        <fullName evidence="4">Uncharacterized protein</fullName>
    </submittedName>
</protein>
<dbReference type="EMBL" id="JALLBG020000118">
    <property type="protein sequence ID" value="KAL3763671.1"/>
    <property type="molecule type" value="Genomic_DNA"/>
</dbReference>
<dbReference type="PANTHER" id="PTHR47249:SF1">
    <property type="entry name" value="VACUOLAR PROTEIN 8"/>
    <property type="match status" value="1"/>
</dbReference>
<dbReference type="AlphaFoldDB" id="A0ABD3MNX0"/>
<name>A0ABD3MNX0_9STRA</name>